<evidence type="ECO:0000256" key="8">
    <source>
        <dbReference type="NCBIfam" id="TIGR00038"/>
    </source>
</evidence>
<dbReference type="InterPro" id="IPR008991">
    <property type="entry name" value="Translation_prot_SH3-like_sf"/>
</dbReference>
<comment type="subcellular location">
    <subcellularLocation>
        <location evidence="1 7">Cytoplasm</location>
    </subcellularLocation>
</comment>
<evidence type="ECO:0000313" key="13">
    <source>
        <dbReference type="Proteomes" id="UP000648239"/>
    </source>
</evidence>
<evidence type="ECO:0000256" key="1">
    <source>
        <dbReference type="ARBA" id="ARBA00004496"/>
    </source>
</evidence>
<dbReference type="EMBL" id="JACXWD010000033">
    <property type="protein sequence ID" value="MBD3868499.1"/>
    <property type="molecule type" value="Genomic_DNA"/>
</dbReference>
<organism evidence="12 13">
    <name type="scientific">Candidatus Polarisedimenticola svalbardensis</name>
    <dbReference type="NCBI Taxonomy" id="2886004"/>
    <lineage>
        <taxon>Bacteria</taxon>
        <taxon>Pseudomonadati</taxon>
        <taxon>Acidobacteriota</taxon>
        <taxon>Candidatus Polarisedimenticolia</taxon>
        <taxon>Candidatus Polarisedimenticolales</taxon>
        <taxon>Candidatus Polarisedimenticolaceae</taxon>
        <taxon>Candidatus Polarisedimenticola</taxon>
    </lineage>
</organism>
<dbReference type="Pfam" id="PF01132">
    <property type="entry name" value="EFP"/>
    <property type="match status" value="1"/>
</dbReference>
<dbReference type="GO" id="GO:0005829">
    <property type="term" value="C:cytosol"/>
    <property type="evidence" value="ECO:0007669"/>
    <property type="project" value="UniProtKB-ARBA"/>
</dbReference>
<dbReference type="FunFam" id="2.40.50.140:FF:000004">
    <property type="entry name" value="Elongation factor P"/>
    <property type="match status" value="1"/>
</dbReference>
<dbReference type="InterPro" id="IPR013185">
    <property type="entry name" value="Transl_elong_KOW-like"/>
</dbReference>
<dbReference type="SMART" id="SM00841">
    <property type="entry name" value="Elong-fact-P_C"/>
    <property type="match status" value="1"/>
</dbReference>
<evidence type="ECO:0000256" key="2">
    <source>
        <dbReference type="ARBA" id="ARBA00004815"/>
    </source>
</evidence>
<feature type="domain" description="Elongation factor P C-terminal" evidence="10">
    <location>
        <begin position="128"/>
        <end position="183"/>
    </location>
</feature>
<reference evidence="12 13" key="1">
    <citation type="submission" date="2020-08" db="EMBL/GenBank/DDBJ databases">
        <title>Acidobacteriota in marine sediments use diverse sulfur dissimilation pathways.</title>
        <authorList>
            <person name="Wasmund K."/>
        </authorList>
    </citation>
    <scope>NUCLEOTIDE SEQUENCE [LARGE SCALE GENOMIC DNA]</scope>
    <source>
        <strain evidence="12">MAG AM4</strain>
    </source>
</reference>
<sequence>MRATNIRKGQILIVNGTLFRVMNMDHVTPGKGRAHIQTKLRNIVDGNQTEMRFRSDENIERAILEQREMQYLYADADGHHFMDLQSYDQFAMPNDILADVIQFIVPESTIIVETHNMNPIGVQLPPAVVLAVVECPPAVKDATASAQRKPATCNTGLVVQVPAFINEGESIKVSTADGSYMERAK</sequence>
<dbReference type="PROSITE" id="PS01275">
    <property type="entry name" value="EFP"/>
    <property type="match status" value="1"/>
</dbReference>
<dbReference type="PANTHER" id="PTHR30053">
    <property type="entry name" value="ELONGATION FACTOR P"/>
    <property type="match status" value="1"/>
</dbReference>
<dbReference type="Gene3D" id="2.40.50.140">
    <property type="entry name" value="Nucleic acid-binding proteins"/>
    <property type="match status" value="2"/>
</dbReference>
<comment type="similarity">
    <text evidence="3 7 9">Belongs to the elongation factor P family.</text>
</comment>
<dbReference type="SUPFAM" id="SSF50249">
    <property type="entry name" value="Nucleic acid-binding proteins"/>
    <property type="match status" value="2"/>
</dbReference>
<dbReference type="UniPathway" id="UPA00345"/>
<evidence type="ECO:0000256" key="5">
    <source>
        <dbReference type="ARBA" id="ARBA00022768"/>
    </source>
</evidence>
<dbReference type="GO" id="GO:0043043">
    <property type="term" value="P:peptide biosynthetic process"/>
    <property type="evidence" value="ECO:0007669"/>
    <property type="project" value="InterPro"/>
</dbReference>
<dbReference type="InterPro" id="IPR015365">
    <property type="entry name" value="Elong-fact-P_C"/>
</dbReference>
<keyword evidence="6 7" id="KW-0648">Protein biosynthesis</keyword>
<accession>A0A8J6Y5F3</accession>
<dbReference type="InterPro" id="IPR020599">
    <property type="entry name" value="Transl_elong_fac_P/YeiP"/>
</dbReference>
<dbReference type="CDD" id="cd04470">
    <property type="entry name" value="S1_EF-P_repeat_1"/>
    <property type="match status" value="1"/>
</dbReference>
<dbReference type="HAMAP" id="MF_00141">
    <property type="entry name" value="EF_P"/>
    <property type="match status" value="1"/>
</dbReference>
<keyword evidence="4 7" id="KW-0963">Cytoplasm</keyword>
<evidence type="ECO:0000256" key="3">
    <source>
        <dbReference type="ARBA" id="ARBA00009479"/>
    </source>
</evidence>
<dbReference type="Gene3D" id="2.30.30.30">
    <property type="match status" value="1"/>
</dbReference>
<feature type="domain" description="Translation elongation factor P/YeiP central" evidence="11">
    <location>
        <begin position="66"/>
        <end position="120"/>
    </location>
</feature>
<dbReference type="Pfam" id="PF09285">
    <property type="entry name" value="Elong-fact-P_C"/>
    <property type="match status" value="1"/>
</dbReference>
<dbReference type="CDD" id="cd05794">
    <property type="entry name" value="S1_EF-P_repeat_2"/>
    <property type="match status" value="1"/>
</dbReference>
<name>A0A8J6Y5F3_9BACT</name>
<gene>
    <name evidence="7 12" type="primary">efp</name>
    <name evidence="12" type="ORF">IFK94_10285</name>
</gene>
<dbReference type="FunFam" id="2.30.30.30:FF:000003">
    <property type="entry name" value="Elongation factor P"/>
    <property type="match status" value="1"/>
</dbReference>
<protein>
    <recommendedName>
        <fullName evidence="7 8">Elongation factor P</fullName>
        <shortName evidence="7">EF-P</shortName>
    </recommendedName>
</protein>
<dbReference type="Pfam" id="PF08207">
    <property type="entry name" value="EFP_N"/>
    <property type="match status" value="1"/>
</dbReference>
<dbReference type="PANTHER" id="PTHR30053:SF14">
    <property type="entry name" value="TRANSLATION ELONGATION FACTOR KOW-LIKE DOMAIN-CONTAINING PROTEIN"/>
    <property type="match status" value="1"/>
</dbReference>
<dbReference type="AlphaFoldDB" id="A0A8J6Y5F3"/>
<dbReference type="SMART" id="SM01185">
    <property type="entry name" value="EFP"/>
    <property type="match status" value="1"/>
</dbReference>
<dbReference type="PIRSF" id="PIRSF005901">
    <property type="entry name" value="EF-P"/>
    <property type="match status" value="1"/>
</dbReference>
<evidence type="ECO:0000256" key="7">
    <source>
        <dbReference type="HAMAP-Rule" id="MF_00141"/>
    </source>
</evidence>
<dbReference type="Proteomes" id="UP000648239">
    <property type="component" value="Unassembled WGS sequence"/>
</dbReference>
<dbReference type="NCBIfam" id="TIGR00038">
    <property type="entry name" value="efp"/>
    <property type="match status" value="1"/>
</dbReference>
<evidence type="ECO:0000259" key="11">
    <source>
        <dbReference type="SMART" id="SM01185"/>
    </source>
</evidence>
<dbReference type="InterPro" id="IPR013852">
    <property type="entry name" value="Transl_elong_P/YeiP_CS"/>
</dbReference>
<comment type="caution">
    <text evidence="12">The sequence shown here is derived from an EMBL/GenBank/DDBJ whole genome shotgun (WGS) entry which is preliminary data.</text>
</comment>
<dbReference type="InterPro" id="IPR014722">
    <property type="entry name" value="Rib_uL2_dom2"/>
</dbReference>
<comment type="function">
    <text evidence="7">Involved in peptide bond synthesis. Stimulates efficient translation and peptide-bond synthesis on native or reconstituted 70S ribosomes in vitro. Probably functions indirectly by altering the affinity of the ribosome for aminoacyl-tRNA, thus increasing their reactivity as acceptors for peptidyl transferase.</text>
</comment>
<evidence type="ECO:0000256" key="6">
    <source>
        <dbReference type="ARBA" id="ARBA00022917"/>
    </source>
</evidence>
<dbReference type="GO" id="GO:0003746">
    <property type="term" value="F:translation elongation factor activity"/>
    <property type="evidence" value="ECO:0007669"/>
    <property type="project" value="UniProtKB-UniRule"/>
</dbReference>
<evidence type="ECO:0000256" key="4">
    <source>
        <dbReference type="ARBA" id="ARBA00022490"/>
    </source>
</evidence>
<dbReference type="InterPro" id="IPR001059">
    <property type="entry name" value="Transl_elong_P/YeiP_cen"/>
</dbReference>
<dbReference type="InterPro" id="IPR012340">
    <property type="entry name" value="NA-bd_OB-fold"/>
</dbReference>
<dbReference type="SUPFAM" id="SSF50104">
    <property type="entry name" value="Translation proteins SH3-like domain"/>
    <property type="match status" value="1"/>
</dbReference>
<evidence type="ECO:0000259" key="10">
    <source>
        <dbReference type="SMART" id="SM00841"/>
    </source>
</evidence>
<evidence type="ECO:0000313" key="12">
    <source>
        <dbReference type="EMBL" id="MBD3868499.1"/>
    </source>
</evidence>
<dbReference type="InterPro" id="IPR011768">
    <property type="entry name" value="Transl_elongation_fac_P"/>
</dbReference>
<dbReference type="NCBIfam" id="NF001810">
    <property type="entry name" value="PRK00529.1"/>
    <property type="match status" value="1"/>
</dbReference>
<comment type="pathway">
    <text evidence="2 7">Protein biosynthesis; polypeptide chain elongation.</text>
</comment>
<keyword evidence="5 7" id="KW-0251">Elongation factor</keyword>
<proteinExistence type="inferred from homology"/>
<evidence type="ECO:0000256" key="9">
    <source>
        <dbReference type="RuleBase" id="RU004389"/>
    </source>
</evidence>